<dbReference type="Pfam" id="PF13751">
    <property type="entry name" value="DDE_Tnp_1_6"/>
    <property type="match status" value="1"/>
</dbReference>
<reference evidence="2" key="1">
    <citation type="journal article" date="2014" name="Int. J. Syst. Evol. Microbiol.">
        <title>Complete genome sequence of Corynebacterium casei LMG S-19264T (=DSM 44701T), isolated from a smear-ripened cheese.</title>
        <authorList>
            <consortium name="US DOE Joint Genome Institute (JGI-PGF)"/>
            <person name="Walter F."/>
            <person name="Albersmeier A."/>
            <person name="Kalinowski J."/>
            <person name="Ruckert C."/>
        </authorList>
    </citation>
    <scope>NUCLEOTIDE SEQUENCE</scope>
    <source>
        <strain evidence="2">JCM 4790</strain>
    </source>
</reference>
<sequence length="62" mass="7188">MRTCGLRRSRYRGLARTHVQHVLTAMARNLIRLADWFDTTPTTPRRDSNFRTLCTNTGLITP</sequence>
<gene>
    <name evidence="2" type="ORF">GCM10010358_73240</name>
</gene>
<feature type="domain" description="Transposase DDE" evidence="1">
    <location>
        <begin position="2"/>
        <end position="34"/>
    </location>
</feature>
<organism evidence="2 3">
    <name type="scientific">Streptomyces minutiscleroticus</name>
    <dbReference type="NCBI Taxonomy" id="68238"/>
    <lineage>
        <taxon>Bacteria</taxon>
        <taxon>Bacillati</taxon>
        <taxon>Actinomycetota</taxon>
        <taxon>Actinomycetes</taxon>
        <taxon>Kitasatosporales</taxon>
        <taxon>Streptomycetaceae</taxon>
        <taxon>Streptomyces</taxon>
    </lineage>
</organism>
<evidence type="ECO:0000259" key="1">
    <source>
        <dbReference type="Pfam" id="PF13751"/>
    </source>
</evidence>
<dbReference type="EMBL" id="BMVU01000071">
    <property type="protein sequence ID" value="GGY09921.1"/>
    <property type="molecule type" value="Genomic_DNA"/>
</dbReference>
<protein>
    <recommendedName>
        <fullName evidence="1">Transposase DDE domain-containing protein</fullName>
    </recommendedName>
</protein>
<comment type="caution">
    <text evidence="2">The sequence shown here is derived from an EMBL/GenBank/DDBJ whole genome shotgun (WGS) entry which is preliminary data.</text>
</comment>
<dbReference type="AlphaFoldDB" id="A0A918P0B9"/>
<dbReference type="Proteomes" id="UP000619244">
    <property type="component" value="Unassembled WGS sequence"/>
</dbReference>
<proteinExistence type="predicted"/>
<name>A0A918P0B9_9ACTN</name>
<dbReference type="InterPro" id="IPR025668">
    <property type="entry name" value="Tnp_DDE_dom"/>
</dbReference>
<reference evidence="2" key="2">
    <citation type="submission" date="2020-09" db="EMBL/GenBank/DDBJ databases">
        <authorList>
            <person name="Sun Q."/>
            <person name="Ohkuma M."/>
        </authorList>
    </citation>
    <scope>NUCLEOTIDE SEQUENCE</scope>
    <source>
        <strain evidence="2">JCM 4790</strain>
    </source>
</reference>
<accession>A0A918P0B9</accession>
<evidence type="ECO:0000313" key="2">
    <source>
        <dbReference type="EMBL" id="GGY09921.1"/>
    </source>
</evidence>
<keyword evidence="3" id="KW-1185">Reference proteome</keyword>
<evidence type="ECO:0000313" key="3">
    <source>
        <dbReference type="Proteomes" id="UP000619244"/>
    </source>
</evidence>